<dbReference type="CDD" id="cd00950">
    <property type="entry name" value="DHDPS"/>
    <property type="match status" value="1"/>
</dbReference>
<dbReference type="AlphaFoldDB" id="A0A974PAF4"/>
<keyword evidence="7 12" id="KW-0220">Diaminopimelate biosynthesis</keyword>
<comment type="catalytic activity">
    <reaction evidence="11 12">
        <text>L-aspartate 4-semialdehyde + pyruvate = (2S,4S)-4-hydroxy-2,3,4,5-tetrahydrodipicolinate + H2O + H(+)</text>
        <dbReference type="Rhea" id="RHEA:34171"/>
        <dbReference type="ChEBI" id="CHEBI:15361"/>
        <dbReference type="ChEBI" id="CHEBI:15377"/>
        <dbReference type="ChEBI" id="CHEBI:15378"/>
        <dbReference type="ChEBI" id="CHEBI:67139"/>
        <dbReference type="ChEBI" id="CHEBI:537519"/>
        <dbReference type="EC" id="4.3.3.7"/>
    </reaction>
</comment>
<protein>
    <recommendedName>
        <fullName evidence="4 12">4-hydroxy-tetrahydrodipicolinate synthase</fullName>
        <shortName evidence="12">HTPA synthase</shortName>
        <ecNumber evidence="4 12">4.3.3.7</ecNumber>
    </recommendedName>
</protein>
<comment type="subunit">
    <text evidence="12">Homotetramer; dimer of dimers.</text>
</comment>
<evidence type="ECO:0000256" key="1">
    <source>
        <dbReference type="ARBA" id="ARBA00003294"/>
    </source>
</evidence>
<dbReference type="PIRSF" id="PIRSF001365">
    <property type="entry name" value="DHDPS"/>
    <property type="match status" value="1"/>
</dbReference>
<dbReference type="NCBIfam" id="TIGR00674">
    <property type="entry name" value="dapA"/>
    <property type="match status" value="1"/>
</dbReference>
<sequence length="305" mass="32945">MPNLNYTADKEEFKVDFGRLITAMVTPFDRSGEINWEATSRLIDYLIEQKKSEALVVCGTTGESPTLSDEEKLELFAYVLKKAAGRCKIIAGTGTNSTRHSIHLTKEAEKIGVDGVLLVVPYYNKPNQEGLYRHFAAIAGETELPVILYNVPSRTSVSMSAATTLRLAGIPNIVATKECQSVDQITQIVSACPADFRVYSGDDSAGLAALAVGGYGIISVASHVVGEQMAEMIQAYFSGNVQRAGELHRNLFPVFKGLFECPQPLPNPSAVKYALGLRGVDVGTVRLPLVSPTEEEASFIAALLE</sequence>
<keyword evidence="8 12" id="KW-0457">Lysine biosynthesis</keyword>
<evidence type="ECO:0000256" key="7">
    <source>
        <dbReference type="ARBA" id="ARBA00022915"/>
    </source>
</evidence>
<feature type="active site" description="Schiff-base intermediate with substrate" evidence="12 14">
    <location>
        <position position="177"/>
    </location>
</feature>
<evidence type="ECO:0000256" key="9">
    <source>
        <dbReference type="ARBA" id="ARBA00023239"/>
    </source>
</evidence>
<comment type="subcellular location">
    <subcellularLocation>
        <location evidence="12">Cytoplasm</location>
    </subcellularLocation>
</comment>
<evidence type="ECO:0000256" key="13">
    <source>
        <dbReference type="PIRNR" id="PIRNR001365"/>
    </source>
</evidence>
<name>A0A974PAF4_9BACL</name>
<dbReference type="KEGG" id="pson:JI735_27815"/>
<proteinExistence type="inferred from homology"/>
<dbReference type="InterPro" id="IPR020624">
    <property type="entry name" value="Schiff_base-form_aldolases_CS"/>
</dbReference>
<comment type="similarity">
    <text evidence="3 12 13">Belongs to the DapA family.</text>
</comment>
<dbReference type="SUPFAM" id="SSF51569">
    <property type="entry name" value="Aldolase"/>
    <property type="match status" value="1"/>
</dbReference>
<feature type="site" description="Part of a proton relay during catalysis" evidence="12">
    <location>
        <position position="123"/>
    </location>
</feature>
<dbReference type="GO" id="GO:0008840">
    <property type="term" value="F:4-hydroxy-tetrahydrodipicolinate synthase activity"/>
    <property type="evidence" value="ECO:0007669"/>
    <property type="project" value="UniProtKB-UniRule"/>
</dbReference>
<dbReference type="GO" id="GO:0005829">
    <property type="term" value="C:cytosol"/>
    <property type="evidence" value="ECO:0007669"/>
    <property type="project" value="TreeGrafter"/>
</dbReference>
<feature type="site" description="Part of a proton relay during catalysis" evidence="12">
    <location>
        <position position="60"/>
    </location>
</feature>
<evidence type="ECO:0000256" key="2">
    <source>
        <dbReference type="ARBA" id="ARBA00005120"/>
    </source>
</evidence>
<evidence type="ECO:0000256" key="8">
    <source>
        <dbReference type="ARBA" id="ARBA00023154"/>
    </source>
</evidence>
<dbReference type="InterPro" id="IPR002220">
    <property type="entry name" value="DapA-like"/>
</dbReference>
<evidence type="ECO:0000313" key="17">
    <source>
        <dbReference type="Proteomes" id="UP000595841"/>
    </source>
</evidence>
<dbReference type="Proteomes" id="UP000595841">
    <property type="component" value="Chromosome"/>
</dbReference>
<evidence type="ECO:0000256" key="5">
    <source>
        <dbReference type="ARBA" id="ARBA00022490"/>
    </source>
</evidence>
<dbReference type="PRINTS" id="PR00146">
    <property type="entry name" value="DHPICSNTHASE"/>
</dbReference>
<evidence type="ECO:0000256" key="6">
    <source>
        <dbReference type="ARBA" id="ARBA00022605"/>
    </source>
</evidence>
<dbReference type="InterPro" id="IPR013785">
    <property type="entry name" value="Aldolase_TIM"/>
</dbReference>
<keyword evidence="6 12" id="KW-0028">Amino-acid biosynthesis</keyword>
<feature type="binding site" evidence="12 15">
    <location>
        <position position="61"/>
    </location>
    <ligand>
        <name>pyruvate</name>
        <dbReference type="ChEBI" id="CHEBI:15361"/>
    </ligand>
</feature>
<dbReference type="EC" id="4.3.3.7" evidence="4 12"/>
<feature type="active site" description="Proton donor/acceptor" evidence="12 14">
    <location>
        <position position="149"/>
    </location>
</feature>
<dbReference type="GO" id="GO:0019877">
    <property type="term" value="P:diaminopimelate biosynthetic process"/>
    <property type="evidence" value="ECO:0007669"/>
    <property type="project" value="UniProtKB-UniRule"/>
</dbReference>
<accession>A0A974PAF4</accession>
<dbReference type="PANTHER" id="PTHR12128">
    <property type="entry name" value="DIHYDRODIPICOLINATE SYNTHASE"/>
    <property type="match status" value="1"/>
</dbReference>
<keyword evidence="5 12" id="KW-0963">Cytoplasm</keyword>
<evidence type="ECO:0000256" key="14">
    <source>
        <dbReference type="PIRSR" id="PIRSR001365-1"/>
    </source>
</evidence>
<comment type="pathway">
    <text evidence="2 12">Amino-acid biosynthesis; L-lysine biosynthesis via DAP pathway; (S)-tetrahydrodipicolinate from L-aspartate: step 3/4.</text>
</comment>
<comment type="caution">
    <text evidence="12">Was originally thought to be a dihydrodipicolinate synthase (DHDPS), catalyzing the condensation of (S)-aspartate-beta-semialdehyde [(S)-ASA] and pyruvate to dihydrodipicolinate (DHDP). However, it was shown in E.coli that the product of the enzymatic reaction is not dihydrodipicolinate but in fact (4S)-4-hydroxy-2,3,4,5-tetrahydro-(2S)-dipicolinic acid (HTPA), and that the consecutive dehydration reaction leading to DHDP is not spontaneous but catalyzed by DapB.</text>
</comment>
<evidence type="ECO:0000256" key="11">
    <source>
        <dbReference type="ARBA" id="ARBA00047836"/>
    </source>
</evidence>
<comment type="function">
    <text evidence="1 12">Catalyzes the condensation of (S)-aspartate-beta-semialdehyde [(S)-ASA] and pyruvate to 4-hydroxy-tetrahydrodipicolinate (HTPA).</text>
</comment>
<evidence type="ECO:0000256" key="10">
    <source>
        <dbReference type="ARBA" id="ARBA00023270"/>
    </source>
</evidence>
<gene>
    <name evidence="12 16" type="primary">dapA</name>
    <name evidence="16" type="ORF">JI735_27815</name>
</gene>
<dbReference type="InterPro" id="IPR005263">
    <property type="entry name" value="DapA"/>
</dbReference>
<dbReference type="GO" id="GO:0009089">
    <property type="term" value="P:lysine biosynthetic process via diaminopimelate"/>
    <property type="evidence" value="ECO:0007669"/>
    <property type="project" value="UniProtKB-UniRule"/>
</dbReference>
<dbReference type="EMBL" id="CP068595">
    <property type="protein sequence ID" value="QQZ60284.1"/>
    <property type="molecule type" value="Genomic_DNA"/>
</dbReference>
<dbReference type="Pfam" id="PF00701">
    <property type="entry name" value="DHDPS"/>
    <property type="match status" value="1"/>
</dbReference>
<evidence type="ECO:0000256" key="12">
    <source>
        <dbReference type="HAMAP-Rule" id="MF_00418"/>
    </source>
</evidence>
<organism evidence="16 17">
    <name type="scientific">Paenibacillus sonchi</name>
    <dbReference type="NCBI Taxonomy" id="373687"/>
    <lineage>
        <taxon>Bacteria</taxon>
        <taxon>Bacillati</taxon>
        <taxon>Bacillota</taxon>
        <taxon>Bacilli</taxon>
        <taxon>Bacillales</taxon>
        <taxon>Paenibacillaceae</taxon>
        <taxon>Paenibacillus</taxon>
        <taxon>Paenibacillus sonchi group</taxon>
    </lineage>
</organism>
<evidence type="ECO:0000256" key="4">
    <source>
        <dbReference type="ARBA" id="ARBA00012086"/>
    </source>
</evidence>
<dbReference type="Gene3D" id="3.20.20.70">
    <property type="entry name" value="Aldolase class I"/>
    <property type="match status" value="1"/>
</dbReference>
<keyword evidence="10 12" id="KW-0704">Schiff base</keyword>
<keyword evidence="9 12" id="KW-0456">Lyase</keyword>
<evidence type="ECO:0000256" key="15">
    <source>
        <dbReference type="PIRSR" id="PIRSR001365-2"/>
    </source>
</evidence>
<dbReference type="PROSITE" id="PS00665">
    <property type="entry name" value="DHDPS_1"/>
    <property type="match status" value="1"/>
</dbReference>
<dbReference type="SMART" id="SM01130">
    <property type="entry name" value="DHDPS"/>
    <property type="match status" value="1"/>
</dbReference>
<feature type="binding site" evidence="12 15">
    <location>
        <position position="218"/>
    </location>
    <ligand>
        <name>pyruvate</name>
        <dbReference type="ChEBI" id="CHEBI:15361"/>
    </ligand>
</feature>
<reference evidence="16 17" key="1">
    <citation type="submission" date="2021-01" db="EMBL/GenBank/DDBJ databases">
        <title>Whole genome sequence of Paenibacillus sonchi LMG 24727 for comparative genomics.</title>
        <authorList>
            <person name="Lee G."/>
            <person name="Kim M.-J."/>
            <person name="Lim K."/>
            <person name="Shin J.-H."/>
        </authorList>
    </citation>
    <scope>NUCLEOTIDE SEQUENCE [LARGE SCALE GENOMIC DNA]</scope>
    <source>
        <strain evidence="16 17">LMG 24727</strain>
    </source>
</reference>
<evidence type="ECO:0000256" key="3">
    <source>
        <dbReference type="ARBA" id="ARBA00007592"/>
    </source>
</evidence>
<evidence type="ECO:0000313" key="16">
    <source>
        <dbReference type="EMBL" id="QQZ60284.1"/>
    </source>
</evidence>
<dbReference type="HAMAP" id="MF_00418">
    <property type="entry name" value="DapA"/>
    <property type="match status" value="1"/>
</dbReference>
<keyword evidence="17" id="KW-1185">Reference proteome</keyword>
<dbReference type="PANTHER" id="PTHR12128:SF66">
    <property type="entry name" value="4-HYDROXY-2-OXOGLUTARATE ALDOLASE, MITOCHONDRIAL"/>
    <property type="match status" value="1"/>
</dbReference>